<reference evidence="3" key="1">
    <citation type="journal article" date="2019" name="Int. J. Syst. Evol. Microbiol.">
        <title>The Global Catalogue of Microorganisms (GCM) 10K type strain sequencing project: providing services to taxonomists for standard genome sequencing and annotation.</title>
        <authorList>
            <consortium name="The Broad Institute Genomics Platform"/>
            <consortium name="The Broad Institute Genome Sequencing Center for Infectious Disease"/>
            <person name="Wu L."/>
            <person name="Ma J."/>
        </authorList>
    </citation>
    <scope>NUCLEOTIDE SEQUENCE [LARGE SCALE GENOMIC DNA]</scope>
    <source>
        <strain evidence="3">CCM 9110</strain>
    </source>
</reference>
<sequence length="115" mass="13227">MMVRYHSQDGRLFRNEQLNDLMRQTGGTPQIVRKQGRYLYLLIAAVIALIAVHLTIKTLDVVPLMFVFIFGGLYLLRDEYIIQPSGQVLELSYHDVAIIMGKQHQLPIVFIPDND</sequence>
<organism evidence="2 3">
    <name type="scientific">Lacticaseibacillus suilingensis</name>
    <dbReference type="NCBI Taxonomy" id="2799577"/>
    <lineage>
        <taxon>Bacteria</taxon>
        <taxon>Bacillati</taxon>
        <taxon>Bacillota</taxon>
        <taxon>Bacilli</taxon>
        <taxon>Lactobacillales</taxon>
        <taxon>Lactobacillaceae</taxon>
        <taxon>Lacticaseibacillus</taxon>
    </lineage>
</organism>
<name>A0ABW4BJ00_9LACO</name>
<keyword evidence="3" id="KW-1185">Reference proteome</keyword>
<keyword evidence="1" id="KW-0472">Membrane</keyword>
<comment type="caution">
    <text evidence="2">The sequence shown here is derived from an EMBL/GenBank/DDBJ whole genome shotgun (WGS) entry which is preliminary data.</text>
</comment>
<protein>
    <submittedName>
        <fullName evidence="2">Uncharacterized protein</fullName>
    </submittedName>
</protein>
<evidence type="ECO:0000313" key="2">
    <source>
        <dbReference type="EMBL" id="MFD1399518.1"/>
    </source>
</evidence>
<evidence type="ECO:0000313" key="3">
    <source>
        <dbReference type="Proteomes" id="UP001597199"/>
    </source>
</evidence>
<feature type="transmembrane region" description="Helical" evidence="1">
    <location>
        <begin position="38"/>
        <end position="55"/>
    </location>
</feature>
<dbReference type="Proteomes" id="UP001597199">
    <property type="component" value="Unassembled WGS sequence"/>
</dbReference>
<dbReference type="EMBL" id="JBHTOA010000034">
    <property type="protein sequence ID" value="MFD1399518.1"/>
    <property type="molecule type" value="Genomic_DNA"/>
</dbReference>
<evidence type="ECO:0000256" key="1">
    <source>
        <dbReference type="SAM" id="Phobius"/>
    </source>
</evidence>
<accession>A0ABW4BJ00</accession>
<gene>
    <name evidence="2" type="ORF">ACFQ41_09385</name>
</gene>
<keyword evidence="1" id="KW-0812">Transmembrane</keyword>
<proteinExistence type="predicted"/>
<keyword evidence="1" id="KW-1133">Transmembrane helix</keyword>
<feature type="transmembrane region" description="Helical" evidence="1">
    <location>
        <begin position="61"/>
        <end position="77"/>
    </location>
</feature>